<dbReference type="PaxDb" id="39947-A0A0P0VTX3"/>
<evidence type="ECO:0000313" key="2">
    <source>
        <dbReference type="Proteomes" id="UP000059680"/>
    </source>
</evidence>
<dbReference type="AlphaFoldDB" id="A0A0P0VTX3"/>
<dbReference type="InParanoid" id="A0A0P0VTX3"/>
<protein>
    <submittedName>
        <fullName evidence="1">Os03g0173150 protein</fullName>
    </submittedName>
</protein>
<sequence length="158" mass="17032">MREISGAYASHSASLGLPAPPSLASPPLSRRRHLLSRELPHPRHRLSPADLARAASSLPSISLALSSPSDLLPLFVFLDVDAGFVPVVVADAEGDARAARWWRRWWWRRLASSLSLLGALPPHLCRPPPSPPPDPMMGAVEKAYAGNPVFVGVEEDAV</sequence>
<keyword evidence="2" id="KW-1185">Reference proteome</keyword>
<gene>
    <name evidence="1" type="ordered locus">Os03g0173150</name>
    <name evidence="1" type="ORF">OSNPB_030173150</name>
</gene>
<proteinExistence type="predicted"/>
<dbReference type="Proteomes" id="UP000059680">
    <property type="component" value="Chromosome 3"/>
</dbReference>
<reference evidence="2" key="1">
    <citation type="journal article" date="2005" name="Nature">
        <title>The map-based sequence of the rice genome.</title>
        <authorList>
            <consortium name="International rice genome sequencing project (IRGSP)"/>
            <person name="Matsumoto T."/>
            <person name="Wu J."/>
            <person name="Kanamori H."/>
            <person name="Katayose Y."/>
            <person name="Fujisawa M."/>
            <person name="Namiki N."/>
            <person name="Mizuno H."/>
            <person name="Yamamoto K."/>
            <person name="Antonio B.A."/>
            <person name="Baba T."/>
            <person name="Sakata K."/>
            <person name="Nagamura Y."/>
            <person name="Aoki H."/>
            <person name="Arikawa K."/>
            <person name="Arita K."/>
            <person name="Bito T."/>
            <person name="Chiden Y."/>
            <person name="Fujitsuka N."/>
            <person name="Fukunaka R."/>
            <person name="Hamada M."/>
            <person name="Harada C."/>
            <person name="Hayashi A."/>
            <person name="Hijishita S."/>
            <person name="Honda M."/>
            <person name="Hosokawa S."/>
            <person name="Ichikawa Y."/>
            <person name="Idonuma A."/>
            <person name="Iijima M."/>
            <person name="Ikeda M."/>
            <person name="Ikeno M."/>
            <person name="Ito K."/>
            <person name="Ito S."/>
            <person name="Ito T."/>
            <person name="Ito Y."/>
            <person name="Ito Y."/>
            <person name="Iwabuchi A."/>
            <person name="Kamiya K."/>
            <person name="Karasawa W."/>
            <person name="Kurita K."/>
            <person name="Katagiri S."/>
            <person name="Kikuta A."/>
            <person name="Kobayashi H."/>
            <person name="Kobayashi N."/>
            <person name="Machita K."/>
            <person name="Maehara T."/>
            <person name="Masukawa M."/>
            <person name="Mizubayashi T."/>
            <person name="Mukai Y."/>
            <person name="Nagasaki H."/>
            <person name="Nagata Y."/>
            <person name="Naito S."/>
            <person name="Nakashima M."/>
            <person name="Nakama Y."/>
            <person name="Nakamichi Y."/>
            <person name="Nakamura M."/>
            <person name="Meguro A."/>
            <person name="Negishi M."/>
            <person name="Ohta I."/>
            <person name="Ohta T."/>
            <person name="Okamoto M."/>
            <person name="Ono N."/>
            <person name="Saji S."/>
            <person name="Sakaguchi M."/>
            <person name="Sakai K."/>
            <person name="Shibata M."/>
            <person name="Shimokawa T."/>
            <person name="Song J."/>
            <person name="Takazaki Y."/>
            <person name="Terasawa K."/>
            <person name="Tsugane M."/>
            <person name="Tsuji K."/>
            <person name="Ueda S."/>
            <person name="Waki K."/>
            <person name="Yamagata H."/>
            <person name="Yamamoto M."/>
            <person name="Yamamoto S."/>
            <person name="Yamane H."/>
            <person name="Yoshiki S."/>
            <person name="Yoshihara R."/>
            <person name="Yukawa K."/>
            <person name="Zhong H."/>
            <person name="Yano M."/>
            <person name="Yuan Q."/>
            <person name="Ouyang S."/>
            <person name="Liu J."/>
            <person name="Jones K.M."/>
            <person name="Gansberger K."/>
            <person name="Moffat K."/>
            <person name="Hill J."/>
            <person name="Bera J."/>
            <person name="Fadrosh D."/>
            <person name="Jin S."/>
            <person name="Johri S."/>
            <person name="Kim M."/>
            <person name="Overton L."/>
            <person name="Reardon M."/>
            <person name="Tsitrin T."/>
            <person name="Vuong H."/>
            <person name="Weaver B."/>
            <person name="Ciecko A."/>
            <person name="Tallon L."/>
            <person name="Jackson J."/>
            <person name="Pai G."/>
            <person name="Aken S.V."/>
            <person name="Utterback T."/>
            <person name="Reidmuller S."/>
            <person name="Feldblyum T."/>
            <person name="Hsiao J."/>
            <person name="Zismann V."/>
            <person name="Iobst S."/>
            <person name="de Vazeille A.R."/>
            <person name="Buell C.R."/>
            <person name="Ying K."/>
            <person name="Li Y."/>
            <person name="Lu T."/>
            <person name="Huang Y."/>
            <person name="Zhao Q."/>
            <person name="Feng Q."/>
            <person name="Zhang L."/>
            <person name="Zhu J."/>
            <person name="Weng Q."/>
            <person name="Mu J."/>
            <person name="Lu Y."/>
            <person name="Fan D."/>
            <person name="Liu Y."/>
            <person name="Guan J."/>
            <person name="Zhang Y."/>
            <person name="Yu S."/>
            <person name="Liu X."/>
            <person name="Zhang Y."/>
            <person name="Hong G."/>
            <person name="Han B."/>
            <person name="Choisne N."/>
            <person name="Demange N."/>
            <person name="Orjeda G."/>
            <person name="Samain S."/>
            <person name="Cattolico L."/>
            <person name="Pelletier E."/>
            <person name="Couloux A."/>
            <person name="Segurens B."/>
            <person name="Wincker P."/>
            <person name="D'Hont A."/>
            <person name="Scarpelli C."/>
            <person name="Weissenbach J."/>
            <person name="Salanoubat M."/>
            <person name="Quetier F."/>
            <person name="Yu Y."/>
            <person name="Kim H.R."/>
            <person name="Rambo T."/>
            <person name="Currie J."/>
            <person name="Collura K."/>
            <person name="Luo M."/>
            <person name="Yang T."/>
            <person name="Ammiraju J.S.S."/>
            <person name="Engler F."/>
            <person name="Soderlund C."/>
            <person name="Wing R.A."/>
            <person name="Palmer L.E."/>
            <person name="de la Bastide M."/>
            <person name="Spiegel L."/>
            <person name="Nascimento L."/>
            <person name="Zutavern T."/>
            <person name="O'Shaughnessy A."/>
            <person name="Dike S."/>
            <person name="Dedhia N."/>
            <person name="Preston R."/>
            <person name="Balija V."/>
            <person name="McCombie W.R."/>
            <person name="Chow T."/>
            <person name="Chen H."/>
            <person name="Chung M."/>
            <person name="Chen C."/>
            <person name="Shaw J."/>
            <person name="Wu H."/>
            <person name="Hsiao K."/>
            <person name="Chao Y."/>
            <person name="Chu M."/>
            <person name="Cheng C."/>
            <person name="Hour A."/>
            <person name="Lee P."/>
            <person name="Lin S."/>
            <person name="Lin Y."/>
            <person name="Liou J."/>
            <person name="Liu S."/>
            <person name="Hsing Y."/>
            <person name="Raghuvanshi S."/>
            <person name="Mohanty A."/>
            <person name="Bharti A.K."/>
            <person name="Gaur A."/>
            <person name="Gupta V."/>
            <person name="Kumar D."/>
            <person name="Ravi V."/>
            <person name="Vij S."/>
            <person name="Kapur A."/>
            <person name="Khurana P."/>
            <person name="Khurana P."/>
            <person name="Khurana J.P."/>
            <person name="Tyagi A.K."/>
            <person name="Gaikwad K."/>
            <person name="Singh A."/>
            <person name="Dalal V."/>
            <person name="Srivastava S."/>
            <person name="Dixit A."/>
            <person name="Pal A.K."/>
            <person name="Ghazi I.A."/>
            <person name="Yadav M."/>
            <person name="Pandit A."/>
            <person name="Bhargava A."/>
            <person name="Sureshbabu K."/>
            <person name="Batra K."/>
            <person name="Sharma T.R."/>
            <person name="Mohapatra T."/>
            <person name="Singh N.K."/>
            <person name="Messing J."/>
            <person name="Nelson A.B."/>
            <person name="Fuks G."/>
            <person name="Kavchok S."/>
            <person name="Keizer G."/>
            <person name="Linton E."/>
            <person name="Llaca V."/>
            <person name="Song R."/>
            <person name="Tanyolac B."/>
            <person name="Young S."/>
            <person name="Ho-Il K."/>
            <person name="Hahn J.H."/>
            <person name="Sangsakoo G."/>
            <person name="Vanavichit A."/>
            <person name="de Mattos Luiz.A.T."/>
            <person name="Zimmer P.D."/>
            <person name="Malone G."/>
            <person name="Dellagostin O."/>
            <person name="de Oliveira A.C."/>
            <person name="Bevan M."/>
            <person name="Bancroft I."/>
            <person name="Minx P."/>
            <person name="Cordum H."/>
            <person name="Wilson R."/>
            <person name="Cheng Z."/>
            <person name="Jin W."/>
            <person name="Jiang J."/>
            <person name="Leong S.A."/>
            <person name="Iwama H."/>
            <person name="Gojobori T."/>
            <person name="Itoh T."/>
            <person name="Niimura Y."/>
            <person name="Fujii Y."/>
            <person name="Habara T."/>
            <person name="Sakai H."/>
            <person name="Sato Y."/>
            <person name="Wilson G."/>
            <person name="Kumar K."/>
            <person name="McCouch S."/>
            <person name="Juretic N."/>
            <person name="Hoen D."/>
            <person name="Wright S."/>
            <person name="Bruskiewich R."/>
            <person name="Bureau T."/>
            <person name="Miyao A."/>
            <person name="Hirochika H."/>
            <person name="Nishikawa T."/>
            <person name="Kadowaki K."/>
            <person name="Sugiura M."/>
            <person name="Burr B."/>
            <person name="Sasaki T."/>
        </authorList>
    </citation>
    <scope>NUCLEOTIDE SEQUENCE [LARGE SCALE GENOMIC DNA]</scope>
    <source>
        <strain evidence="2">cv. Nipponbare</strain>
    </source>
</reference>
<reference evidence="1 2" key="2">
    <citation type="journal article" date="2013" name="Plant Cell Physiol.">
        <title>Rice Annotation Project Database (RAP-DB): an integrative and interactive database for rice genomics.</title>
        <authorList>
            <person name="Sakai H."/>
            <person name="Lee S.S."/>
            <person name="Tanaka T."/>
            <person name="Numa H."/>
            <person name="Kim J."/>
            <person name="Kawahara Y."/>
            <person name="Wakimoto H."/>
            <person name="Yang C.C."/>
            <person name="Iwamoto M."/>
            <person name="Abe T."/>
            <person name="Yamada Y."/>
            <person name="Muto A."/>
            <person name="Inokuchi H."/>
            <person name="Ikemura T."/>
            <person name="Matsumoto T."/>
            <person name="Sasaki T."/>
            <person name="Itoh T."/>
        </authorList>
    </citation>
    <scope>NUCLEOTIDE SEQUENCE [LARGE SCALE GENOMIC DNA]</scope>
    <source>
        <strain evidence="2">cv. Nipponbare</strain>
    </source>
</reference>
<evidence type="ECO:0000313" key="1">
    <source>
        <dbReference type="EMBL" id="BAS82552.1"/>
    </source>
</evidence>
<organism evidence="1 2">
    <name type="scientific">Oryza sativa subsp. japonica</name>
    <name type="common">Rice</name>
    <dbReference type="NCBI Taxonomy" id="39947"/>
    <lineage>
        <taxon>Eukaryota</taxon>
        <taxon>Viridiplantae</taxon>
        <taxon>Streptophyta</taxon>
        <taxon>Embryophyta</taxon>
        <taxon>Tracheophyta</taxon>
        <taxon>Spermatophyta</taxon>
        <taxon>Magnoliopsida</taxon>
        <taxon>Liliopsida</taxon>
        <taxon>Poales</taxon>
        <taxon>Poaceae</taxon>
        <taxon>BOP clade</taxon>
        <taxon>Oryzoideae</taxon>
        <taxon>Oryzeae</taxon>
        <taxon>Oryzinae</taxon>
        <taxon>Oryza</taxon>
        <taxon>Oryza sativa</taxon>
    </lineage>
</organism>
<reference evidence="1 2" key="3">
    <citation type="journal article" date="2013" name="Rice">
        <title>Improvement of the Oryza sativa Nipponbare reference genome using next generation sequence and optical map data.</title>
        <authorList>
            <person name="Kawahara Y."/>
            <person name="de la Bastide M."/>
            <person name="Hamilton J.P."/>
            <person name="Kanamori H."/>
            <person name="McCombie W.R."/>
            <person name="Ouyang S."/>
            <person name="Schwartz D.C."/>
            <person name="Tanaka T."/>
            <person name="Wu J."/>
            <person name="Zhou S."/>
            <person name="Childs K.L."/>
            <person name="Davidson R.M."/>
            <person name="Lin H."/>
            <person name="Quesada-Ocampo L."/>
            <person name="Vaillancourt B."/>
            <person name="Sakai H."/>
            <person name="Lee S.S."/>
            <person name="Kim J."/>
            <person name="Numa H."/>
            <person name="Itoh T."/>
            <person name="Buell C.R."/>
            <person name="Matsumoto T."/>
        </authorList>
    </citation>
    <scope>NUCLEOTIDE SEQUENCE [LARGE SCALE GENOMIC DNA]</scope>
    <source>
        <strain evidence="2">cv. Nipponbare</strain>
    </source>
</reference>
<dbReference type="EMBL" id="AP014959">
    <property type="protein sequence ID" value="BAS82552.1"/>
    <property type="molecule type" value="Genomic_DNA"/>
</dbReference>
<name>A0A0P0VTX3_ORYSJ</name>
<accession>A0A0P0VTX3</accession>